<comment type="caution">
    <text evidence="2">The sequence shown here is derived from an EMBL/GenBank/DDBJ whole genome shotgun (WGS) entry which is preliminary data.</text>
</comment>
<keyword evidence="1" id="KW-0175">Coiled coil</keyword>
<evidence type="ECO:0000256" key="1">
    <source>
        <dbReference type="SAM" id="Coils"/>
    </source>
</evidence>
<feature type="coiled-coil region" evidence="1">
    <location>
        <begin position="320"/>
        <end position="347"/>
    </location>
</feature>
<protein>
    <submittedName>
        <fullName evidence="2">Uncharacterized protein</fullName>
    </submittedName>
</protein>
<dbReference type="OrthoDB" id="9816874at2"/>
<reference evidence="2 3" key="1">
    <citation type="submission" date="2015-05" db="EMBL/GenBank/DDBJ databases">
        <title>Draft genome sequence of Microvirga vignae strain BR3299, a novel nitrogen fixing bacteria isolated from Brazil semi-aired region.</title>
        <authorList>
            <person name="Zilli J.E."/>
            <person name="Passos S.R."/>
            <person name="Leite J."/>
            <person name="Baldani J.I."/>
            <person name="Xavier G.R."/>
            <person name="Rumjaneck N.G."/>
            <person name="Simoes-Araujo J.L."/>
        </authorList>
    </citation>
    <scope>NUCLEOTIDE SEQUENCE [LARGE SCALE GENOMIC DNA]</scope>
    <source>
        <strain evidence="2 3">BR3299</strain>
    </source>
</reference>
<dbReference type="RefSeq" id="WP_047190525.1">
    <property type="nucleotide sequence ID" value="NZ_LCYG01000047.1"/>
</dbReference>
<organism evidence="2 3">
    <name type="scientific">Microvirga vignae</name>
    <dbReference type="NCBI Taxonomy" id="1225564"/>
    <lineage>
        <taxon>Bacteria</taxon>
        <taxon>Pseudomonadati</taxon>
        <taxon>Pseudomonadota</taxon>
        <taxon>Alphaproteobacteria</taxon>
        <taxon>Hyphomicrobiales</taxon>
        <taxon>Methylobacteriaceae</taxon>
        <taxon>Microvirga</taxon>
    </lineage>
</organism>
<dbReference type="AlphaFoldDB" id="A0A0H1RGG4"/>
<dbReference type="STRING" id="1225564.AA309_18655"/>
<evidence type="ECO:0000313" key="3">
    <source>
        <dbReference type="Proteomes" id="UP000035489"/>
    </source>
</evidence>
<dbReference type="PATRIC" id="fig|1225564.3.peg.4885"/>
<evidence type="ECO:0000313" key="2">
    <source>
        <dbReference type="EMBL" id="KLK91712.1"/>
    </source>
</evidence>
<proteinExistence type="predicted"/>
<dbReference type="EMBL" id="LCYG01000047">
    <property type="protein sequence ID" value="KLK91712.1"/>
    <property type="molecule type" value="Genomic_DNA"/>
</dbReference>
<gene>
    <name evidence="2" type="ORF">AA309_18655</name>
</gene>
<accession>A0A0H1RGG4</accession>
<sequence>MDDRSDLHLEGQASTAAIQEDLLAYFGSRASPQELPVESPAAWSDDLLAARGAARRDTPAASLDLKRRAAGLRYVQPLADLEYSLSKVASEHKMELDGYRIGLRLIRDVALLNTFDDGPTNSQLRGMIAEAVFEQWPDISHPVLVQLATLTLQILENQRSKEVDKRFEVNVFDPISRTIEKLRFRYLEYTRSQSGEYRYRVSDEATLVYGALADHDLDRDLQGALHKLVEEAIRHGQMERAERISREARGLARRIYLRIRHLISDLLTNARAVSWQAELQAPVEDARSHLEKRITDHERLREIVIERRGEVQETETAARLDQFMEDLEEERNAINLLLKELNSAHQKFMDAQAAAFRFRRRAHLPDPKEVATSLLTMSVEAMDRTIPGILRTMAPIDPIRFFDLDRLLVALRDQVEQDIVPDRMRQVADQPVGSLSSFSAEERDEAQQIVARVLAEPGDLTMDDIFARIDARASSIRVRRVAGMLLYGLYGMGARKARRDVVIDGQFENDLFEGKRLVFPLRRTS</sequence>
<dbReference type="Proteomes" id="UP000035489">
    <property type="component" value="Unassembled WGS sequence"/>
</dbReference>
<keyword evidence="3" id="KW-1185">Reference proteome</keyword>
<name>A0A0H1RGG4_9HYPH</name>